<evidence type="ECO:0000259" key="13">
    <source>
        <dbReference type="PROSITE" id="PS50835"/>
    </source>
</evidence>
<dbReference type="InterPro" id="IPR003598">
    <property type="entry name" value="Ig_sub2"/>
</dbReference>
<dbReference type="Pfam" id="PF13927">
    <property type="entry name" value="Ig_3"/>
    <property type="match status" value="1"/>
</dbReference>
<dbReference type="PROSITE" id="PS50835">
    <property type="entry name" value="IG_LIKE"/>
    <property type="match status" value="2"/>
</dbReference>
<evidence type="ECO:0000256" key="8">
    <source>
        <dbReference type="ARBA" id="ARBA00023157"/>
    </source>
</evidence>
<evidence type="ECO:0000256" key="11">
    <source>
        <dbReference type="SAM" id="Phobius"/>
    </source>
</evidence>
<dbReference type="GO" id="GO:0016323">
    <property type="term" value="C:basolateral plasma membrane"/>
    <property type="evidence" value="ECO:0007669"/>
    <property type="project" value="TreeGrafter"/>
</dbReference>
<proteinExistence type="predicted"/>
<evidence type="ECO:0000256" key="12">
    <source>
        <dbReference type="SAM" id="SignalP"/>
    </source>
</evidence>
<dbReference type="PANTHER" id="PTHR44974">
    <property type="entry name" value="V-SET AND IMMUNOGLOBULIN DOMAIN-CONTAINING PROTEIN 1"/>
    <property type="match status" value="1"/>
</dbReference>
<gene>
    <name evidence="14" type="ORF">GDO86_015361</name>
</gene>
<dbReference type="InterPro" id="IPR007110">
    <property type="entry name" value="Ig-like_dom"/>
</dbReference>
<dbReference type="AlphaFoldDB" id="A0A8T2JXY2"/>
<feature type="domain" description="Ig-like" evidence="13">
    <location>
        <begin position="20"/>
        <end position="130"/>
    </location>
</feature>
<dbReference type="InterPro" id="IPR036179">
    <property type="entry name" value="Ig-like_dom_sf"/>
</dbReference>
<feature type="compositionally biased region" description="Polar residues" evidence="10">
    <location>
        <begin position="269"/>
        <end position="280"/>
    </location>
</feature>
<dbReference type="Proteomes" id="UP000812440">
    <property type="component" value="Chromosome 8_10"/>
</dbReference>
<comment type="subcellular location">
    <subcellularLocation>
        <location evidence="1">Membrane</location>
        <topology evidence="1">Single-pass type I membrane protein</topology>
    </subcellularLocation>
</comment>
<keyword evidence="9" id="KW-0393">Immunoglobulin domain</keyword>
<evidence type="ECO:0000256" key="4">
    <source>
        <dbReference type="ARBA" id="ARBA00022729"/>
    </source>
</evidence>
<dbReference type="Gene3D" id="2.60.40.10">
    <property type="entry name" value="Immunoglobulins"/>
    <property type="match status" value="2"/>
</dbReference>
<comment type="caution">
    <text evidence="14">The sequence shown here is derived from an EMBL/GenBank/DDBJ whole genome shotgun (WGS) entry which is preliminary data.</text>
</comment>
<keyword evidence="3 11" id="KW-0812">Transmembrane</keyword>
<dbReference type="SMART" id="SM00408">
    <property type="entry name" value="IGc2"/>
    <property type="match status" value="2"/>
</dbReference>
<keyword evidence="8" id="KW-1015">Disulfide bond</keyword>
<protein>
    <recommendedName>
        <fullName evidence="2">V-set and immunoglobulin domain-containing protein 1</fullName>
    </recommendedName>
</protein>
<dbReference type="GO" id="GO:0003382">
    <property type="term" value="P:epithelial cell morphogenesis"/>
    <property type="evidence" value="ECO:0007669"/>
    <property type="project" value="InterPro"/>
</dbReference>
<evidence type="ECO:0000256" key="10">
    <source>
        <dbReference type="SAM" id="MobiDB-lite"/>
    </source>
</evidence>
<keyword evidence="7 11" id="KW-0472">Membrane</keyword>
<dbReference type="SUPFAM" id="SSF48726">
    <property type="entry name" value="Immunoglobulin"/>
    <property type="match status" value="2"/>
</dbReference>
<evidence type="ECO:0000313" key="15">
    <source>
        <dbReference type="Proteomes" id="UP000812440"/>
    </source>
</evidence>
<name>A0A8T2JXY2_9PIPI</name>
<dbReference type="OrthoDB" id="190835at2759"/>
<keyword evidence="6 11" id="KW-1133">Transmembrane helix</keyword>
<evidence type="ECO:0000313" key="14">
    <source>
        <dbReference type="EMBL" id="KAG8448230.1"/>
    </source>
</evidence>
<dbReference type="PANTHER" id="PTHR44974:SF1">
    <property type="entry name" value="V-SET AND IMMUNOGLOBULIN DOMAIN-CONTAINING PROTEIN 1"/>
    <property type="match status" value="1"/>
</dbReference>
<dbReference type="InterPro" id="IPR013783">
    <property type="entry name" value="Ig-like_fold"/>
</dbReference>
<dbReference type="EMBL" id="JAACNH010000003">
    <property type="protein sequence ID" value="KAG8448230.1"/>
    <property type="molecule type" value="Genomic_DNA"/>
</dbReference>
<reference evidence="14" key="1">
    <citation type="thesis" date="2020" institute="ProQuest LLC" country="789 East Eisenhower Parkway, Ann Arbor, MI, USA">
        <title>Comparative Genomics and Chromosome Evolution.</title>
        <authorList>
            <person name="Mudd A.B."/>
        </authorList>
    </citation>
    <scope>NUCLEOTIDE SEQUENCE</scope>
    <source>
        <strain evidence="14">Female2</strain>
        <tissue evidence="14">Blood</tissue>
    </source>
</reference>
<evidence type="ECO:0000256" key="2">
    <source>
        <dbReference type="ARBA" id="ARBA00017514"/>
    </source>
</evidence>
<evidence type="ECO:0000256" key="7">
    <source>
        <dbReference type="ARBA" id="ARBA00023136"/>
    </source>
</evidence>
<feature type="signal peptide" evidence="12">
    <location>
        <begin position="1"/>
        <end position="19"/>
    </location>
</feature>
<dbReference type="SMART" id="SM00406">
    <property type="entry name" value="IGv"/>
    <property type="match status" value="1"/>
</dbReference>
<keyword evidence="15" id="KW-1185">Reference proteome</keyword>
<evidence type="ECO:0000256" key="1">
    <source>
        <dbReference type="ARBA" id="ARBA00004479"/>
    </source>
</evidence>
<accession>A0A8T2JXY2</accession>
<feature type="region of interest" description="Disordered" evidence="10">
    <location>
        <begin position="261"/>
        <end position="324"/>
    </location>
</feature>
<dbReference type="FunFam" id="2.60.40.10:FF:000095">
    <property type="entry name" value="immunoglobulin superfamily member 11 isoform X1"/>
    <property type="match status" value="1"/>
</dbReference>
<dbReference type="SMART" id="SM00409">
    <property type="entry name" value="IG"/>
    <property type="match status" value="2"/>
</dbReference>
<keyword evidence="4 12" id="KW-0732">Signal</keyword>
<dbReference type="GO" id="GO:0030277">
    <property type="term" value="P:maintenance of gastrointestinal epithelium"/>
    <property type="evidence" value="ECO:0007669"/>
    <property type="project" value="InterPro"/>
</dbReference>
<sequence length="324" mass="35193">MTFLHILAFGLSLAALGHCVKVTVPNKAINVTSKQNATLYCTYVITESTPNPLIVQWYIFRARTQKDDTVLYYEEGKPVPGPNYMNRVIGSTSPGNATITIFNLQPEDTGLYTCEVLKLPSSDQGQVLVSVLVAPSAPHCSIRGAIETGHYLTLMCYSEEGMPRPLYTWNRVENGVLKPTPVEMNQMKGSLIIGNLTKFEEGYYRCTATNYLGNATCELDLNTGVEGGVIAAAIIGAVLIAAILIAVIWFLLVKKQSKKQSPSNKEMKTISSSSGNQQYAAVSGDASEPPKENLESPEPAETIQFHDHAANVVNSNGEMEEPTA</sequence>
<organism evidence="14 15">
    <name type="scientific">Hymenochirus boettgeri</name>
    <name type="common">Congo dwarf clawed frog</name>
    <dbReference type="NCBI Taxonomy" id="247094"/>
    <lineage>
        <taxon>Eukaryota</taxon>
        <taxon>Metazoa</taxon>
        <taxon>Chordata</taxon>
        <taxon>Craniata</taxon>
        <taxon>Vertebrata</taxon>
        <taxon>Euteleostomi</taxon>
        <taxon>Amphibia</taxon>
        <taxon>Batrachia</taxon>
        <taxon>Anura</taxon>
        <taxon>Pipoidea</taxon>
        <taxon>Pipidae</taxon>
        <taxon>Pipinae</taxon>
        <taxon>Hymenochirus</taxon>
    </lineage>
</organism>
<evidence type="ECO:0000256" key="5">
    <source>
        <dbReference type="ARBA" id="ARBA00022737"/>
    </source>
</evidence>
<feature type="transmembrane region" description="Helical" evidence="11">
    <location>
        <begin position="229"/>
        <end position="252"/>
    </location>
</feature>
<dbReference type="InterPro" id="IPR029861">
    <property type="entry name" value="VSIG1"/>
</dbReference>
<evidence type="ECO:0000256" key="3">
    <source>
        <dbReference type="ARBA" id="ARBA00022692"/>
    </source>
</evidence>
<evidence type="ECO:0000256" key="6">
    <source>
        <dbReference type="ARBA" id="ARBA00022989"/>
    </source>
</evidence>
<feature type="domain" description="Ig-like" evidence="13">
    <location>
        <begin position="135"/>
        <end position="222"/>
    </location>
</feature>
<feature type="chain" id="PRO_5035769501" description="V-set and immunoglobulin domain-containing protein 1" evidence="12">
    <location>
        <begin position="20"/>
        <end position="324"/>
    </location>
</feature>
<dbReference type="InterPro" id="IPR013106">
    <property type="entry name" value="Ig_V-set"/>
</dbReference>
<dbReference type="Pfam" id="PF07686">
    <property type="entry name" value="V-set"/>
    <property type="match status" value="1"/>
</dbReference>
<keyword evidence="5" id="KW-0677">Repeat</keyword>
<evidence type="ECO:0000256" key="9">
    <source>
        <dbReference type="ARBA" id="ARBA00023319"/>
    </source>
</evidence>
<dbReference type="InterPro" id="IPR003599">
    <property type="entry name" value="Ig_sub"/>
</dbReference>